<dbReference type="CDD" id="cd05379">
    <property type="entry name" value="CAP_bacterial"/>
    <property type="match status" value="1"/>
</dbReference>
<dbReference type="EMBL" id="JBHSDV010000001">
    <property type="protein sequence ID" value="MFC4386315.1"/>
    <property type="molecule type" value="Genomic_DNA"/>
</dbReference>
<evidence type="ECO:0000256" key="2">
    <source>
        <dbReference type="SAM" id="SignalP"/>
    </source>
</evidence>
<keyword evidence="5" id="KW-1185">Reference proteome</keyword>
<organism evidence="4 5">
    <name type="scientific">Gracilibacillus marinus</name>
    <dbReference type="NCBI Taxonomy" id="630535"/>
    <lineage>
        <taxon>Bacteria</taxon>
        <taxon>Bacillati</taxon>
        <taxon>Bacillota</taxon>
        <taxon>Bacilli</taxon>
        <taxon>Bacillales</taxon>
        <taxon>Bacillaceae</taxon>
        <taxon>Gracilibacillus</taxon>
    </lineage>
</organism>
<dbReference type="RefSeq" id="WP_390194819.1">
    <property type="nucleotide sequence ID" value="NZ_JBHSDV010000001.1"/>
</dbReference>
<dbReference type="InterPro" id="IPR014044">
    <property type="entry name" value="CAP_dom"/>
</dbReference>
<evidence type="ECO:0000313" key="4">
    <source>
        <dbReference type="EMBL" id="MFC4386315.1"/>
    </source>
</evidence>
<feature type="region of interest" description="Disordered" evidence="1">
    <location>
        <begin position="44"/>
        <end position="69"/>
    </location>
</feature>
<keyword evidence="2" id="KW-0732">Signal</keyword>
<sequence>MYNKLCLSVVLLGLLTLVACNNESSLPPEDDNLNPEYISFSGENETQMENQSRANQGNKIPVNPGREQNIFTEREYDTNFNYRFENSNTEGQERQQRASDNTNDKEIEQQNNTSQATNQVVQQVIDLTNDARQRNGVSALQMDNVLNNVAQTKSEDMSDNNYFSHTSPTYGSPFDMLRIFGVDYTKASENIAAGQKSAEEVVQSWLNSEGHRRNMLDPDVTHIGVGFDNDGNYWTQMFIKK</sequence>
<reference evidence="5" key="1">
    <citation type="journal article" date="2019" name="Int. J. Syst. Evol. Microbiol.">
        <title>The Global Catalogue of Microorganisms (GCM) 10K type strain sequencing project: providing services to taxonomists for standard genome sequencing and annotation.</title>
        <authorList>
            <consortium name="The Broad Institute Genomics Platform"/>
            <consortium name="The Broad Institute Genome Sequencing Center for Infectious Disease"/>
            <person name="Wu L."/>
            <person name="Ma J."/>
        </authorList>
    </citation>
    <scope>NUCLEOTIDE SEQUENCE [LARGE SCALE GENOMIC DNA]</scope>
    <source>
        <strain evidence="5">KACC 14058</strain>
    </source>
</reference>
<protein>
    <submittedName>
        <fullName evidence="4">CAP domain-containing protein</fullName>
    </submittedName>
</protein>
<dbReference type="PROSITE" id="PS51257">
    <property type="entry name" value="PROKAR_LIPOPROTEIN"/>
    <property type="match status" value="1"/>
</dbReference>
<dbReference type="Pfam" id="PF00188">
    <property type="entry name" value="CAP"/>
    <property type="match status" value="1"/>
</dbReference>
<dbReference type="Proteomes" id="UP001595880">
    <property type="component" value="Unassembled WGS sequence"/>
</dbReference>
<feature type="domain" description="SCP" evidence="3">
    <location>
        <begin position="126"/>
        <end position="238"/>
    </location>
</feature>
<dbReference type="PANTHER" id="PTHR31157:SF1">
    <property type="entry name" value="SCP DOMAIN-CONTAINING PROTEIN"/>
    <property type="match status" value="1"/>
</dbReference>
<gene>
    <name evidence="4" type="ORF">ACFOZ1_00700</name>
</gene>
<dbReference type="InterPro" id="IPR035940">
    <property type="entry name" value="CAP_sf"/>
</dbReference>
<evidence type="ECO:0000259" key="3">
    <source>
        <dbReference type="Pfam" id="PF00188"/>
    </source>
</evidence>
<accession>A0ABV8VRZ9</accession>
<feature type="region of interest" description="Disordered" evidence="1">
    <location>
        <begin position="85"/>
        <end position="118"/>
    </location>
</feature>
<dbReference type="PANTHER" id="PTHR31157">
    <property type="entry name" value="SCP DOMAIN-CONTAINING PROTEIN"/>
    <property type="match status" value="1"/>
</dbReference>
<evidence type="ECO:0000313" key="5">
    <source>
        <dbReference type="Proteomes" id="UP001595880"/>
    </source>
</evidence>
<feature type="compositionally biased region" description="Polar residues" evidence="1">
    <location>
        <begin position="109"/>
        <end position="118"/>
    </location>
</feature>
<dbReference type="SUPFAM" id="SSF55797">
    <property type="entry name" value="PR-1-like"/>
    <property type="match status" value="1"/>
</dbReference>
<feature type="compositionally biased region" description="Basic and acidic residues" evidence="1">
    <location>
        <begin position="91"/>
        <end position="108"/>
    </location>
</feature>
<feature type="chain" id="PRO_5045298252" evidence="2">
    <location>
        <begin position="22"/>
        <end position="241"/>
    </location>
</feature>
<feature type="compositionally biased region" description="Polar residues" evidence="1">
    <location>
        <begin position="44"/>
        <end position="58"/>
    </location>
</feature>
<proteinExistence type="predicted"/>
<evidence type="ECO:0000256" key="1">
    <source>
        <dbReference type="SAM" id="MobiDB-lite"/>
    </source>
</evidence>
<comment type="caution">
    <text evidence="4">The sequence shown here is derived from an EMBL/GenBank/DDBJ whole genome shotgun (WGS) entry which is preliminary data.</text>
</comment>
<dbReference type="Gene3D" id="3.40.33.10">
    <property type="entry name" value="CAP"/>
    <property type="match status" value="1"/>
</dbReference>
<name>A0ABV8VRZ9_9BACI</name>
<feature type="signal peptide" evidence="2">
    <location>
        <begin position="1"/>
        <end position="21"/>
    </location>
</feature>